<proteinExistence type="predicted"/>
<dbReference type="InterPro" id="IPR011010">
    <property type="entry name" value="DNA_brk_join_enz"/>
</dbReference>
<dbReference type="InterPro" id="IPR013762">
    <property type="entry name" value="Integrase-like_cat_sf"/>
</dbReference>
<dbReference type="EMBL" id="JALNTZ010000002">
    <property type="protein sequence ID" value="KAJ3662960.1"/>
    <property type="molecule type" value="Genomic_DNA"/>
</dbReference>
<reference evidence="2" key="1">
    <citation type="journal article" date="2023" name="G3 (Bethesda)">
        <title>Whole genome assemblies of Zophobas morio and Tenebrio molitor.</title>
        <authorList>
            <person name="Kaur S."/>
            <person name="Stinson S.A."/>
            <person name="diCenzo G.C."/>
        </authorList>
    </citation>
    <scope>NUCLEOTIDE SEQUENCE</scope>
    <source>
        <strain evidence="2">QUZm001</strain>
    </source>
</reference>
<dbReference type="SUPFAM" id="SSF56349">
    <property type="entry name" value="DNA breaking-rejoining enzymes"/>
    <property type="match status" value="1"/>
</dbReference>
<dbReference type="GO" id="GO:0015074">
    <property type="term" value="P:DNA integration"/>
    <property type="evidence" value="ECO:0007669"/>
    <property type="project" value="InterPro"/>
</dbReference>
<dbReference type="Gene3D" id="1.10.443.10">
    <property type="entry name" value="Intergrase catalytic core"/>
    <property type="match status" value="1"/>
</dbReference>
<gene>
    <name evidence="2" type="ORF">Zmor_007274</name>
</gene>
<evidence type="ECO:0000313" key="2">
    <source>
        <dbReference type="EMBL" id="KAJ3662960.1"/>
    </source>
</evidence>
<dbReference type="Proteomes" id="UP001168821">
    <property type="component" value="Unassembled WGS sequence"/>
</dbReference>
<evidence type="ECO:0000313" key="3">
    <source>
        <dbReference type="Proteomes" id="UP001168821"/>
    </source>
</evidence>
<sequence>MLRIKKGINKGHDPKKSLVFPEEKLRTFFTQAPDDTFLFLKVVTICGIFGSCRRYELCDWRMSDIKSEGFVLLNTICPSKTEKGRKFAVIDDSDILYVKLFNKSVTPSRKSNYAEKYTRHAFRRSSALIMANSGVSVDELKRQVGWKSSSVASGKY</sequence>
<keyword evidence="1" id="KW-0233">DNA recombination</keyword>
<protein>
    <recommendedName>
        <fullName evidence="4">Tyr recombinase domain-containing protein</fullName>
    </recommendedName>
</protein>
<keyword evidence="3" id="KW-1185">Reference proteome</keyword>
<comment type="caution">
    <text evidence="2">The sequence shown here is derived from an EMBL/GenBank/DDBJ whole genome shotgun (WGS) entry which is preliminary data.</text>
</comment>
<organism evidence="2 3">
    <name type="scientific">Zophobas morio</name>
    <dbReference type="NCBI Taxonomy" id="2755281"/>
    <lineage>
        <taxon>Eukaryota</taxon>
        <taxon>Metazoa</taxon>
        <taxon>Ecdysozoa</taxon>
        <taxon>Arthropoda</taxon>
        <taxon>Hexapoda</taxon>
        <taxon>Insecta</taxon>
        <taxon>Pterygota</taxon>
        <taxon>Neoptera</taxon>
        <taxon>Endopterygota</taxon>
        <taxon>Coleoptera</taxon>
        <taxon>Polyphaga</taxon>
        <taxon>Cucujiformia</taxon>
        <taxon>Tenebrionidae</taxon>
        <taxon>Zophobas</taxon>
    </lineage>
</organism>
<dbReference type="GO" id="GO:0003677">
    <property type="term" value="F:DNA binding"/>
    <property type="evidence" value="ECO:0007669"/>
    <property type="project" value="InterPro"/>
</dbReference>
<accession>A0AA38MM05</accession>
<evidence type="ECO:0008006" key="4">
    <source>
        <dbReference type="Google" id="ProtNLM"/>
    </source>
</evidence>
<dbReference type="GO" id="GO:0006310">
    <property type="term" value="P:DNA recombination"/>
    <property type="evidence" value="ECO:0007669"/>
    <property type="project" value="UniProtKB-KW"/>
</dbReference>
<name>A0AA38MM05_9CUCU</name>
<dbReference type="AlphaFoldDB" id="A0AA38MM05"/>
<evidence type="ECO:0000256" key="1">
    <source>
        <dbReference type="ARBA" id="ARBA00023172"/>
    </source>
</evidence>